<feature type="transmembrane region" description="Helical" evidence="1">
    <location>
        <begin position="74"/>
        <end position="94"/>
    </location>
</feature>
<feature type="transmembrane region" description="Helical" evidence="1">
    <location>
        <begin position="43"/>
        <end position="62"/>
    </location>
</feature>
<dbReference type="AlphaFoldDB" id="A0A0U2L7X2"/>
<dbReference type="GeneID" id="26047980"/>
<keyword evidence="1" id="KW-0472">Membrane</keyword>
<keyword evidence="2" id="KW-0496">Mitochondrion</keyword>
<accession>A0A0U2L7X2</accession>
<dbReference type="RefSeq" id="YP_009172227.1">
    <property type="nucleotide sequence ID" value="NC_028077.1"/>
</dbReference>
<geneLocation type="mitochondrion" evidence="2"/>
<protein>
    <submittedName>
        <fullName evidence="2">NADH dehydrogenase subunit 6</fullName>
    </submittedName>
</protein>
<keyword evidence="1" id="KW-1133">Transmembrane helix</keyword>
<evidence type="ECO:0000256" key="1">
    <source>
        <dbReference type="SAM" id="Phobius"/>
    </source>
</evidence>
<reference evidence="2" key="1">
    <citation type="journal article" date="2015" name="Mitochondrial DNA">
        <title>The complete mitochondrial genomes of two orb-weaving spider Cyrtarachne nagasakiensis (Strand, 1918) and Hypsosinga pygmaea (Sundevall, 1831) (Araneae: Araneidae).</title>
        <authorList>
            <person name="Li C."/>
            <person name="Wang Z.L."/>
            <person name="Fang W.Y."/>
            <person name="Yu X.P."/>
        </authorList>
    </citation>
    <scope>NUCLEOTIDE SEQUENCE</scope>
</reference>
<name>A0A0U2L7X2_9ARAC</name>
<sequence>MKMIVLVGMMFILSSQPMFLILSLIFLVMLYSLYMLWNLSMFWFSYMLVLVMMSGVLVIFSYMMSILPNESFEVSSLMILMLGMVIFLSGGEFLEFIQNTSLSSIMIWSGMMMMISMFLVIYLLFIMILVVWLSMMEWGAIRIA</sequence>
<dbReference type="EMBL" id="KR259802">
    <property type="protein sequence ID" value="ALF36384.1"/>
    <property type="molecule type" value="Genomic_DNA"/>
</dbReference>
<keyword evidence="1" id="KW-0812">Transmembrane</keyword>
<organism evidence="2">
    <name type="scientific">Cyrtarachne nagasakiensis</name>
    <dbReference type="NCBI Taxonomy" id="386110"/>
    <lineage>
        <taxon>Eukaryota</taxon>
        <taxon>Metazoa</taxon>
        <taxon>Ecdysozoa</taxon>
        <taxon>Arthropoda</taxon>
        <taxon>Chelicerata</taxon>
        <taxon>Arachnida</taxon>
        <taxon>Araneae</taxon>
        <taxon>Araneomorphae</taxon>
        <taxon>Entelegynae</taxon>
        <taxon>Araneoidea</taxon>
        <taxon>Araneidae</taxon>
        <taxon>Cyrtarachne</taxon>
    </lineage>
</organism>
<feature type="transmembrane region" description="Helical" evidence="1">
    <location>
        <begin position="106"/>
        <end position="133"/>
    </location>
</feature>
<gene>
    <name evidence="2" type="primary">ND6</name>
</gene>
<feature type="transmembrane region" description="Helical" evidence="1">
    <location>
        <begin position="12"/>
        <end position="37"/>
    </location>
</feature>
<evidence type="ECO:0000313" key="2">
    <source>
        <dbReference type="EMBL" id="ALF36384.1"/>
    </source>
</evidence>
<dbReference type="CTD" id="4541"/>
<proteinExistence type="predicted"/>